<keyword evidence="1" id="KW-1133">Transmembrane helix</keyword>
<dbReference type="Pfam" id="PF12937">
    <property type="entry name" value="F-box-like"/>
    <property type="match status" value="1"/>
</dbReference>
<dbReference type="Gramene" id="TraesCS6D03G0125800.1">
    <property type="protein sequence ID" value="TraesCS6D03G0125800.1.CDS"/>
    <property type="gene ID" value="TraesCS6D03G0125800"/>
</dbReference>
<protein>
    <submittedName>
        <fullName evidence="4">Uncharacterized protein</fullName>
    </submittedName>
</protein>
<dbReference type="PANTHER" id="PTHR32133">
    <property type="entry name" value="OS07G0120400 PROTEIN"/>
    <property type="match status" value="1"/>
</dbReference>
<dbReference type="GeneID" id="123140949"/>
<dbReference type="Proteomes" id="UP000019116">
    <property type="component" value="Chromosome 6D"/>
</dbReference>
<dbReference type="PANTHER" id="PTHR32133:SF317">
    <property type="entry name" value="F-BOX DOMAIN-CONTAINING PROTEIN"/>
    <property type="match status" value="1"/>
</dbReference>
<dbReference type="AlphaFoldDB" id="A0A3B6QCT5"/>
<proteinExistence type="predicted"/>
<keyword evidence="1" id="KW-0812">Transmembrane</keyword>
<dbReference type="Gene3D" id="1.20.1280.50">
    <property type="match status" value="1"/>
</dbReference>
<evidence type="ECO:0000313" key="4">
    <source>
        <dbReference type="EnsemblPlants" id="TraesCS6D02G060800.1"/>
    </source>
</evidence>
<accession>A0A3B6QCT5</accession>
<dbReference type="InterPro" id="IPR001810">
    <property type="entry name" value="F-box_dom"/>
</dbReference>
<dbReference type="Gramene" id="TraesPARA_EIv1.0_2210520.1">
    <property type="protein sequence ID" value="TraesPARA_EIv1.0_2210520.1.CDS"/>
    <property type="gene ID" value="TraesPARA_EIv1.0_2210520"/>
</dbReference>
<feature type="domain" description="F-box" evidence="2">
    <location>
        <begin position="21"/>
        <end position="61"/>
    </location>
</feature>
<keyword evidence="5" id="KW-1185">Reference proteome</keyword>
<evidence type="ECO:0000313" key="5">
    <source>
        <dbReference type="Proteomes" id="UP000019116"/>
    </source>
</evidence>
<dbReference type="Gramene" id="TraesCS6D02G060800.1">
    <property type="protein sequence ID" value="TraesCS6D02G060800.1"/>
    <property type="gene ID" value="TraesCS6D02G060800"/>
</dbReference>
<evidence type="ECO:0000259" key="3">
    <source>
        <dbReference type="Pfam" id="PF23635"/>
    </source>
</evidence>
<dbReference type="Gramene" id="TraesJUL6D03G03692330.1">
    <property type="protein sequence ID" value="TraesJUL6D03G03692330.1"/>
    <property type="gene ID" value="TraesJUL6D03G03692330"/>
</dbReference>
<dbReference type="SUPFAM" id="SSF81383">
    <property type="entry name" value="F-box domain"/>
    <property type="match status" value="1"/>
</dbReference>
<dbReference type="Gramene" id="TraesMAC6B03G03435420.1">
    <property type="protein sequence ID" value="TraesMAC6B03G03435420.1"/>
    <property type="gene ID" value="TraesMAC6B03G03435420"/>
</dbReference>
<feature type="domain" description="F-box protein AT5G49610-like beta-propeller" evidence="3">
    <location>
        <begin position="111"/>
        <end position="361"/>
    </location>
</feature>
<dbReference type="Gramene" id="TraesSYM6D03G03605730.1">
    <property type="protein sequence ID" value="TraesSYM6D03G03605730.1"/>
    <property type="gene ID" value="TraesSYM6D03G03605730"/>
</dbReference>
<dbReference type="EnsemblPlants" id="TraesCS6D02G060800.1">
    <property type="protein sequence ID" value="TraesCS6D02G060800.1"/>
    <property type="gene ID" value="TraesCS6D02G060800"/>
</dbReference>
<dbReference type="Gramene" id="TraesSTA6D03G03652390.1">
    <property type="protein sequence ID" value="TraesSTA6D03G03652390.1"/>
    <property type="gene ID" value="TraesSTA6D03G03652390"/>
</dbReference>
<evidence type="ECO:0000259" key="2">
    <source>
        <dbReference type="Pfam" id="PF12937"/>
    </source>
</evidence>
<dbReference type="Gramene" id="TraesLDM6D03G03662900.1">
    <property type="protein sequence ID" value="TraesLDM6D03G03662900.1"/>
    <property type="gene ID" value="TraesLDM6D03G03662900"/>
</dbReference>
<dbReference type="KEGG" id="taes:123140949"/>
<evidence type="ECO:0000256" key="1">
    <source>
        <dbReference type="SAM" id="Phobius"/>
    </source>
</evidence>
<dbReference type="OrthoDB" id="605137at2759"/>
<gene>
    <name evidence="4" type="primary">LOC123140949</name>
</gene>
<dbReference type="OMA" id="EADDQNT"/>
<dbReference type="RefSeq" id="XP_044416143.1">
    <property type="nucleotide sequence ID" value="XM_044560208.1"/>
</dbReference>
<dbReference type="InterPro" id="IPR036047">
    <property type="entry name" value="F-box-like_dom_sf"/>
</dbReference>
<reference evidence="4" key="1">
    <citation type="submission" date="2018-08" db="EMBL/GenBank/DDBJ databases">
        <authorList>
            <person name="Rossello M."/>
        </authorList>
    </citation>
    <scope>NUCLEOTIDE SEQUENCE [LARGE SCALE GENOMIC DNA]</scope>
    <source>
        <strain evidence="4">cv. Chinese Spring</strain>
    </source>
</reference>
<keyword evidence="1" id="KW-0472">Membrane</keyword>
<organism evidence="4">
    <name type="scientific">Triticum aestivum</name>
    <name type="common">Wheat</name>
    <dbReference type="NCBI Taxonomy" id="4565"/>
    <lineage>
        <taxon>Eukaryota</taxon>
        <taxon>Viridiplantae</taxon>
        <taxon>Streptophyta</taxon>
        <taxon>Embryophyta</taxon>
        <taxon>Tracheophyta</taxon>
        <taxon>Spermatophyta</taxon>
        <taxon>Magnoliopsida</taxon>
        <taxon>Liliopsida</taxon>
        <taxon>Poales</taxon>
        <taxon>Poaceae</taxon>
        <taxon>BOP clade</taxon>
        <taxon>Pooideae</taxon>
        <taxon>Triticodae</taxon>
        <taxon>Triticeae</taxon>
        <taxon>Triticinae</taxon>
        <taxon>Triticum</taxon>
    </lineage>
</organism>
<sequence>MTASRRRRRAPLPVAGPLEDDDLLSEILLRLPPEPSSLPRASAVCKRWLLLVSDPGFVRRFRRHHRHSPPLIGCFTHDPKGISFTPSMDSPDRVPAGRFSLQLDHRLLCSVLGCCHGLVLISNKWKRRVIVWDPVTGDQHHIAIPHWFNVIANPIQGAVLRAADEDHHFQVVLLEADDQNTRAIVCVYSSETGLWGNIIFTSIPSKEYRNLYSYYTMSLLGMPAVLVGNSLYWRLAVGSYTILEFDLERQSLGVIQVPVDISEAKIDFTLMRAEGGGLGLLSVSGFTAKLWKRKTDYDGIASWGMGRTVELDKLLSLNSEKERRRPLTVIGFAEENNVVILLAADGVFTVQLESLQFRKLDVPSNRVHHHPFESVYARGT</sequence>
<dbReference type="InterPro" id="IPR056594">
    <property type="entry name" value="AT5G49610-like_b-prop"/>
</dbReference>
<dbReference type="Gramene" id="TraesARI6D03G03624080.1">
    <property type="protein sequence ID" value="TraesARI6D03G03624080.1"/>
    <property type="gene ID" value="TraesARI6D03G03624080"/>
</dbReference>
<name>A0A3B6QCT5_WHEAT</name>
<reference evidence="4" key="2">
    <citation type="submission" date="2018-10" db="UniProtKB">
        <authorList>
            <consortium name="EnsemblPlants"/>
        </authorList>
    </citation>
    <scope>IDENTIFICATION</scope>
</reference>
<dbReference type="Pfam" id="PF23635">
    <property type="entry name" value="Beta-prop_AT5G49610-like"/>
    <property type="match status" value="1"/>
</dbReference>
<feature type="transmembrane region" description="Helical" evidence="1">
    <location>
        <begin position="212"/>
        <end position="233"/>
    </location>
</feature>
<dbReference type="Gramene" id="TraesRN6D0100140400.1">
    <property type="protein sequence ID" value="TraesRN6D0100140400.1"/>
    <property type="gene ID" value="TraesRN6D0100140400"/>
</dbReference>